<sequence length="183" mass="21165">MKKIFAIAMLVLFLFNLGGYQLLFQYFIYESDVSITQQINNNNYKPADLVEVKIPVQLNNFQSWDEFKPVSGQVKVKDNCYNYAALKMTRDTMYLMVIPNHDKAHIINAKNIYAKQINGIPLNKKSHEQTTKKANTLSEYNLLALQDIYSRYGIFLTQTNKPVSLKFDRPFIESPVKPPNFIG</sequence>
<dbReference type="EMBL" id="LT629740">
    <property type="protein sequence ID" value="SDT42600.1"/>
    <property type="molecule type" value="Genomic_DNA"/>
</dbReference>
<dbReference type="Proteomes" id="UP000199679">
    <property type="component" value="Chromosome I"/>
</dbReference>
<accession>A0A1H2A9D2</accession>
<dbReference type="STRING" id="652787.SAMN05216490_3436"/>
<gene>
    <name evidence="1" type="ORF">SAMN05216490_3436</name>
</gene>
<evidence type="ECO:0000313" key="1">
    <source>
        <dbReference type="EMBL" id="SDT42600.1"/>
    </source>
</evidence>
<organism evidence="1 2">
    <name type="scientific">Mucilaginibacter mallensis</name>
    <dbReference type="NCBI Taxonomy" id="652787"/>
    <lineage>
        <taxon>Bacteria</taxon>
        <taxon>Pseudomonadati</taxon>
        <taxon>Bacteroidota</taxon>
        <taxon>Sphingobacteriia</taxon>
        <taxon>Sphingobacteriales</taxon>
        <taxon>Sphingobacteriaceae</taxon>
        <taxon>Mucilaginibacter</taxon>
    </lineage>
</organism>
<keyword evidence="2" id="KW-1185">Reference proteome</keyword>
<proteinExistence type="predicted"/>
<protein>
    <submittedName>
        <fullName evidence="1">Uncharacterized protein</fullName>
    </submittedName>
</protein>
<evidence type="ECO:0000313" key="2">
    <source>
        <dbReference type="Proteomes" id="UP000199679"/>
    </source>
</evidence>
<dbReference type="OrthoDB" id="950503at2"/>
<reference evidence="1 2" key="1">
    <citation type="submission" date="2016-10" db="EMBL/GenBank/DDBJ databases">
        <authorList>
            <person name="de Groot N.N."/>
        </authorList>
    </citation>
    <scope>NUCLEOTIDE SEQUENCE [LARGE SCALE GENOMIC DNA]</scope>
    <source>
        <strain evidence="1 2">MP1X4</strain>
    </source>
</reference>
<dbReference type="RefSeq" id="WP_157682194.1">
    <property type="nucleotide sequence ID" value="NZ_LT629740.1"/>
</dbReference>
<dbReference type="AlphaFoldDB" id="A0A1H2A9D2"/>
<name>A0A1H2A9D2_MUCMA</name>